<evidence type="ECO:0000256" key="2">
    <source>
        <dbReference type="ARBA" id="ARBA00010131"/>
    </source>
</evidence>
<comment type="caution">
    <text evidence="7">The sequence shown here is derived from an EMBL/GenBank/DDBJ whole genome shotgun (WGS) entry which is preliminary data.</text>
</comment>
<accession>A0AAV7XCE7</accession>
<feature type="region of interest" description="Disordered" evidence="6">
    <location>
        <begin position="240"/>
        <end position="260"/>
    </location>
</feature>
<dbReference type="InterPro" id="IPR029454">
    <property type="entry name" value="ODR-4-like"/>
</dbReference>
<dbReference type="PANTHER" id="PTHR33966">
    <property type="entry name" value="PROTEIN ODR-4 HOMOLOG"/>
    <property type="match status" value="1"/>
</dbReference>
<name>A0AAV7XCE7_9NEOP</name>
<organism evidence="7 8">
    <name type="scientific">Megalurothrips usitatus</name>
    <name type="common">bean blossom thrips</name>
    <dbReference type="NCBI Taxonomy" id="439358"/>
    <lineage>
        <taxon>Eukaryota</taxon>
        <taxon>Metazoa</taxon>
        <taxon>Ecdysozoa</taxon>
        <taxon>Arthropoda</taxon>
        <taxon>Hexapoda</taxon>
        <taxon>Insecta</taxon>
        <taxon>Pterygota</taxon>
        <taxon>Neoptera</taxon>
        <taxon>Paraneoptera</taxon>
        <taxon>Thysanoptera</taxon>
        <taxon>Terebrantia</taxon>
        <taxon>Thripoidea</taxon>
        <taxon>Thripidae</taxon>
        <taxon>Megalurothrips</taxon>
    </lineage>
</organism>
<dbReference type="GO" id="GO:0008104">
    <property type="term" value="P:intracellular protein localization"/>
    <property type="evidence" value="ECO:0007669"/>
    <property type="project" value="TreeGrafter"/>
</dbReference>
<keyword evidence="4" id="KW-1133">Transmembrane helix</keyword>
<gene>
    <name evidence="7" type="ORF">ONE63_002012</name>
</gene>
<reference evidence="7" key="1">
    <citation type="submission" date="2022-12" db="EMBL/GenBank/DDBJ databases">
        <title>Chromosome-level genome assembly of the bean flower thrips Megalurothrips usitatus.</title>
        <authorList>
            <person name="Ma L."/>
            <person name="Liu Q."/>
            <person name="Li H."/>
            <person name="Cai W."/>
        </authorList>
    </citation>
    <scope>NUCLEOTIDE SEQUENCE</scope>
    <source>
        <strain evidence="7">Cailab_2022a</strain>
    </source>
</reference>
<evidence type="ECO:0000313" key="8">
    <source>
        <dbReference type="Proteomes" id="UP001075354"/>
    </source>
</evidence>
<evidence type="ECO:0000256" key="3">
    <source>
        <dbReference type="ARBA" id="ARBA00022692"/>
    </source>
</evidence>
<evidence type="ECO:0008006" key="9">
    <source>
        <dbReference type="Google" id="ProtNLM"/>
    </source>
</evidence>
<dbReference type="AlphaFoldDB" id="A0AAV7XCE7"/>
<dbReference type="EMBL" id="JAPTSV010000011">
    <property type="protein sequence ID" value="KAJ1522868.1"/>
    <property type="molecule type" value="Genomic_DNA"/>
</dbReference>
<keyword evidence="5" id="KW-0472">Membrane</keyword>
<evidence type="ECO:0000313" key="7">
    <source>
        <dbReference type="EMBL" id="KAJ1522868.1"/>
    </source>
</evidence>
<dbReference type="GO" id="GO:0012505">
    <property type="term" value="C:endomembrane system"/>
    <property type="evidence" value="ECO:0007669"/>
    <property type="project" value="TreeGrafter"/>
</dbReference>
<evidence type="ECO:0000256" key="5">
    <source>
        <dbReference type="ARBA" id="ARBA00023136"/>
    </source>
</evidence>
<sequence length="411" mass="45902">MGKLAVADEHLWQYCKQFNPPKGYVAGLIVGQPSKATDYVVRLGRIPIPLSVLKEHGKKPSEVYGLSLAEINESWVSVHAVDVTKMLHGGMWVLGLFLIGQSDPFENQQNCSRLRTILRHMRTELKKIPLLYGDSPSSEKIVLYMNPQKNLVACRSIDLDGSSMRPMDWKFQKNAVSWTQIDSILDVQHVVHLKKEDSSKQIRNELKMLLDGISKQVQESVCTLSNQLLGPDELVENIFKKQKGKSGKKTKGGGDDEPNKNVIANLYMPLTGESSVKSPSGVEVNNGYGIFYFVGGPVSRVFVNQKATVEEACQAVKQDIIRSIYVRLNMHSDSLVEDDDSGSRETFHEPPRRVMIKLPATNVSVSDYLYPGEGPEDALNSFQELFDLKLEIDDVELDVEMPAGKIILNPC</sequence>
<dbReference type="Proteomes" id="UP001075354">
    <property type="component" value="Chromosome 11"/>
</dbReference>
<proteinExistence type="inferred from homology"/>
<keyword evidence="3" id="KW-0812">Transmembrane</keyword>
<dbReference type="Pfam" id="PF14778">
    <property type="entry name" value="ODR4-like"/>
    <property type="match status" value="1"/>
</dbReference>
<protein>
    <recommendedName>
        <fullName evidence="9">Protein odr-4 homolog</fullName>
    </recommendedName>
</protein>
<dbReference type="GO" id="GO:0016020">
    <property type="term" value="C:membrane"/>
    <property type="evidence" value="ECO:0007669"/>
    <property type="project" value="UniProtKB-SubCell"/>
</dbReference>
<evidence type="ECO:0000256" key="1">
    <source>
        <dbReference type="ARBA" id="ARBA00004370"/>
    </source>
</evidence>
<evidence type="ECO:0000256" key="4">
    <source>
        <dbReference type="ARBA" id="ARBA00022989"/>
    </source>
</evidence>
<comment type="subcellular location">
    <subcellularLocation>
        <location evidence="1">Membrane</location>
    </subcellularLocation>
</comment>
<keyword evidence="8" id="KW-1185">Reference proteome</keyword>
<dbReference type="PANTHER" id="PTHR33966:SF1">
    <property type="entry name" value="PROTEIN ODR-4 HOMOLOG"/>
    <property type="match status" value="1"/>
</dbReference>
<evidence type="ECO:0000256" key="6">
    <source>
        <dbReference type="SAM" id="MobiDB-lite"/>
    </source>
</evidence>
<comment type="similarity">
    <text evidence="2">Belongs to the ODR-4 family.</text>
</comment>
<feature type="compositionally biased region" description="Basic residues" evidence="6">
    <location>
        <begin position="240"/>
        <end position="251"/>
    </location>
</feature>